<dbReference type="SMART" id="SM00100">
    <property type="entry name" value="cNMP"/>
    <property type="match status" value="1"/>
</dbReference>
<accession>A0ABW7CC92</accession>
<dbReference type="Proteomes" id="UP001604335">
    <property type="component" value="Unassembled WGS sequence"/>
</dbReference>
<comment type="caution">
    <text evidence="14">The sequence shown here is derived from an EMBL/GenBank/DDBJ whole genome shotgun (WGS) entry which is preliminary data.</text>
</comment>
<keyword evidence="7 9" id="KW-1133">Transmembrane helix</keyword>
<gene>
    <name evidence="14" type="ORF">VPK24_14085</name>
</gene>
<dbReference type="CDD" id="cd02259">
    <property type="entry name" value="Peptidase_C39_like"/>
    <property type="match status" value="1"/>
</dbReference>
<keyword evidence="6" id="KW-0067">ATP-binding</keyword>
<evidence type="ECO:0000259" key="13">
    <source>
        <dbReference type="PROSITE" id="PS50990"/>
    </source>
</evidence>
<dbReference type="CDD" id="cd00038">
    <property type="entry name" value="CAP_ED"/>
    <property type="match status" value="1"/>
</dbReference>
<feature type="domain" description="Peptidase C39" evidence="13">
    <location>
        <begin position="312"/>
        <end position="435"/>
    </location>
</feature>
<dbReference type="SUPFAM" id="SSF52540">
    <property type="entry name" value="P-loop containing nucleoside triphosphate hydrolases"/>
    <property type="match status" value="1"/>
</dbReference>
<dbReference type="InterPro" id="IPR005074">
    <property type="entry name" value="Peptidase_C39"/>
</dbReference>
<dbReference type="InterPro" id="IPR003593">
    <property type="entry name" value="AAA+_ATPase"/>
</dbReference>
<name>A0ABW7CC92_9CYAN</name>
<dbReference type="InterPro" id="IPR027417">
    <property type="entry name" value="P-loop_NTPase"/>
</dbReference>
<dbReference type="SMART" id="SM00382">
    <property type="entry name" value="AAA"/>
    <property type="match status" value="1"/>
</dbReference>
<evidence type="ECO:0000256" key="3">
    <source>
        <dbReference type="ARBA" id="ARBA00022741"/>
    </source>
</evidence>
<feature type="transmembrane region" description="Helical" evidence="9">
    <location>
        <begin position="463"/>
        <end position="484"/>
    </location>
</feature>
<evidence type="ECO:0000256" key="1">
    <source>
        <dbReference type="ARBA" id="ARBA00004651"/>
    </source>
</evidence>
<evidence type="ECO:0000256" key="9">
    <source>
        <dbReference type="SAM" id="Phobius"/>
    </source>
</evidence>
<keyword evidence="15" id="KW-1185">Reference proteome</keyword>
<proteinExistence type="predicted"/>
<keyword evidence="4" id="KW-0378">Hydrolase</keyword>
<dbReference type="CDD" id="cd18782">
    <property type="entry name" value="ABC_6TM_PrtD_LapB_HlyB_like"/>
    <property type="match status" value="1"/>
</dbReference>
<keyword evidence="5" id="KW-0645">Protease</keyword>
<dbReference type="Pfam" id="PF00027">
    <property type="entry name" value="cNMP_binding"/>
    <property type="match status" value="1"/>
</dbReference>
<evidence type="ECO:0000313" key="15">
    <source>
        <dbReference type="Proteomes" id="UP001604335"/>
    </source>
</evidence>
<keyword evidence="5" id="KW-0788">Thiol protease</keyword>
<comment type="subcellular location">
    <subcellularLocation>
        <location evidence="1">Cell membrane</location>
        <topology evidence="1">Multi-pass membrane protein</topology>
    </subcellularLocation>
</comment>
<evidence type="ECO:0000256" key="4">
    <source>
        <dbReference type="ARBA" id="ARBA00022801"/>
    </source>
</evidence>
<dbReference type="InterPro" id="IPR000595">
    <property type="entry name" value="cNMP-bd_dom"/>
</dbReference>
<dbReference type="InterPro" id="IPR018490">
    <property type="entry name" value="cNMP-bd_dom_sf"/>
</dbReference>
<dbReference type="SUPFAM" id="SSF90123">
    <property type="entry name" value="ABC transporter transmembrane region"/>
    <property type="match status" value="1"/>
</dbReference>
<dbReference type="PROSITE" id="PS50042">
    <property type="entry name" value="CNMP_BINDING_3"/>
    <property type="match status" value="1"/>
</dbReference>
<dbReference type="Gene3D" id="2.60.120.10">
    <property type="entry name" value="Jelly Rolls"/>
    <property type="match status" value="1"/>
</dbReference>
<feature type="transmembrane region" description="Helical" evidence="9">
    <location>
        <begin position="574"/>
        <end position="595"/>
    </location>
</feature>
<dbReference type="InterPro" id="IPR039421">
    <property type="entry name" value="Type_1_exporter"/>
</dbReference>
<evidence type="ECO:0000256" key="5">
    <source>
        <dbReference type="ARBA" id="ARBA00022807"/>
    </source>
</evidence>
<dbReference type="EMBL" id="JAZAQF010000081">
    <property type="protein sequence ID" value="MFG3818774.1"/>
    <property type="molecule type" value="Genomic_DNA"/>
</dbReference>
<dbReference type="Pfam" id="PF00005">
    <property type="entry name" value="ABC_tran"/>
    <property type="match status" value="1"/>
</dbReference>
<dbReference type="InterPro" id="IPR017871">
    <property type="entry name" value="ABC_transporter-like_CS"/>
</dbReference>
<dbReference type="Pfam" id="PF00664">
    <property type="entry name" value="ABC_membrane"/>
    <property type="match status" value="1"/>
</dbReference>
<dbReference type="InterPro" id="IPR003439">
    <property type="entry name" value="ABC_transporter-like_ATP-bd"/>
</dbReference>
<organism evidence="14 15">
    <name type="scientific">Limnothrix redekei LRLZ20PSL1</name>
    <dbReference type="NCBI Taxonomy" id="3112953"/>
    <lineage>
        <taxon>Bacteria</taxon>
        <taxon>Bacillati</taxon>
        <taxon>Cyanobacteriota</taxon>
        <taxon>Cyanophyceae</taxon>
        <taxon>Pseudanabaenales</taxon>
        <taxon>Pseudanabaenaceae</taxon>
        <taxon>Limnothrix</taxon>
    </lineage>
</organism>
<dbReference type="RefSeq" id="WP_393014314.1">
    <property type="nucleotide sequence ID" value="NZ_JAZAQF010000081.1"/>
</dbReference>
<dbReference type="PROSITE" id="PS00211">
    <property type="entry name" value="ABC_TRANSPORTER_1"/>
    <property type="match status" value="1"/>
</dbReference>
<keyword evidence="3" id="KW-0547">Nucleotide-binding</keyword>
<evidence type="ECO:0000259" key="12">
    <source>
        <dbReference type="PROSITE" id="PS50929"/>
    </source>
</evidence>
<dbReference type="PROSITE" id="PS50929">
    <property type="entry name" value="ABC_TM1F"/>
    <property type="match status" value="1"/>
</dbReference>
<dbReference type="InterPro" id="IPR036640">
    <property type="entry name" value="ABC1_TM_sf"/>
</dbReference>
<dbReference type="PROSITE" id="PS50990">
    <property type="entry name" value="PEPTIDASE_C39"/>
    <property type="match status" value="1"/>
</dbReference>
<dbReference type="PROSITE" id="PS50893">
    <property type="entry name" value="ABC_TRANSPORTER_2"/>
    <property type="match status" value="1"/>
</dbReference>
<feature type="transmembrane region" description="Helical" evidence="9">
    <location>
        <begin position="504"/>
        <end position="525"/>
    </location>
</feature>
<feature type="domain" description="ABC transmembrane type-1" evidence="12">
    <location>
        <begin position="467"/>
        <end position="746"/>
    </location>
</feature>
<evidence type="ECO:0000256" key="6">
    <source>
        <dbReference type="ARBA" id="ARBA00022840"/>
    </source>
</evidence>
<reference evidence="15" key="1">
    <citation type="journal article" date="2024" name="Algal Res.">
        <title>Biochemical, toxicological and genomic investigation of a high-biomass producing Limnothrix strain isolated from Italian shallow drinking water reservoir.</title>
        <authorList>
            <person name="Simonazzi M."/>
            <person name="Shishido T.K."/>
            <person name="Delbaje E."/>
            <person name="Wahlsten M."/>
            <person name="Fewer D.P."/>
            <person name="Sivonen K."/>
            <person name="Pezzolesi L."/>
            <person name="Pistocchi R."/>
        </authorList>
    </citation>
    <scope>NUCLEOTIDE SEQUENCE [LARGE SCALE GENOMIC DNA]</scope>
    <source>
        <strain evidence="15">LRLZ20PSL1</strain>
    </source>
</reference>
<keyword evidence="8 9" id="KW-0472">Membrane</keyword>
<feature type="domain" description="ABC transporter" evidence="11">
    <location>
        <begin position="781"/>
        <end position="1016"/>
    </location>
</feature>
<dbReference type="Pfam" id="PF03412">
    <property type="entry name" value="Peptidase_C39"/>
    <property type="match status" value="1"/>
</dbReference>
<dbReference type="InterPro" id="IPR011527">
    <property type="entry name" value="ABC1_TM_dom"/>
</dbReference>
<sequence length="1022" mass="112236">MTQAASHQPIQVFLAEIDPFSRLSSASLERLLQGAQLLRYRVGQPLLDRQTLPAQVLVLFQGQVRVLGFDERSQRPVSLKLATPGEILGWAGLLRGVACETAIASTETTCISIPAADFLAVMAEEPTFRQAWESRCNICELFGLLSQELQRQADRRGNLKDITLRMLDEVQVMGIPEGIVDEATLERLIDPQLVWLLSGGQAETVSGKLIAGDRLQWAGSGSVTITGGHAARVVGFTQDWLRQRTPQTEAAIAAPPPPPVDIVTGNAAPVTEPAPVAAAPVPAPEIPFAPEKPPELPREALLTQPATYPHVRGRGPVNGTLACFQMLNEFVPGLQFRKDRIRRLLEDQLRATGQISMQVCGAIAQTIGFRPQLIQISGVLINRLKAPALTPWKDSFAVIYDISETRIILATPEEGVMRKTPQQFLESWGESGMVLLLEAPVEELPEKFGLSWFVPWILPYKRALIEVVVASFFVQTFGLVQPIITQVIIDKVLGQGSIETMDALGFFMLGVAVFEGILNILRTYLFVDAMNRIDMNVGSAIISHLMRLPLGYFDVRRVGELAGRVNERDSIRNFLTGTALTVFLNAIFSVIYIVVMVVYSWLLTLVALAVVPILGGIIVFAAPIIRQLIRRQAERRADVDSYMVEVISGAQTVKAQNIETKVLWQWQERYARMIQANFKTIMTGTTIGGATSFLNSLSTLALLWAGAYLVIGNQITLGQLIAFKILAGNVTGSLLSLVGAWQQVQEISISVERLADIVDSQPESSDADRDNIPMPELVGSVKFSDLSFRFAETGPLQLANVNLDFAPGTFVGIVGESGSGKSTLMKLLQRLYAPTAGYIQIDGYDISKVELYSLRRQIGMVLQDTLLFTGTVQENIMLANPDATTEEVIHAAKVAAAHDFIMQLPNGYNTVVGERGTGLSGGQRQRIAIARTVLQQPKLLILDEATSALDYNSERQVCNNLAVEFRNRTVFFITHRLNTVLNADSIILMDKGAVVEQGTHEELMAMKGRYYCLFQQQEGSFS</sequence>
<dbReference type="SUPFAM" id="SSF51206">
    <property type="entry name" value="cAMP-binding domain-like"/>
    <property type="match status" value="1"/>
</dbReference>
<evidence type="ECO:0000256" key="8">
    <source>
        <dbReference type="ARBA" id="ARBA00023136"/>
    </source>
</evidence>
<dbReference type="InterPro" id="IPR014710">
    <property type="entry name" value="RmlC-like_jellyroll"/>
</dbReference>
<dbReference type="Gene3D" id="3.90.70.10">
    <property type="entry name" value="Cysteine proteinases"/>
    <property type="match status" value="1"/>
</dbReference>
<protein>
    <submittedName>
        <fullName evidence="14">Peptidase domain-containing ABC transporter</fullName>
    </submittedName>
</protein>
<keyword evidence="2 9" id="KW-0812">Transmembrane</keyword>
<evidence type="ECO:0000259" key="10">
    <source>
        <dbReference type="PROSITE" id="PS50042"/>
    </source>
</evidence>
<evidence type="ECO:0000256" key="2">
    <source>
        <dbReference type="ARBA" id="ARBA00022692"/>
    </source>
</evidence>
<dbReference type="PANTHER" id="PTHR43394:SF1">
    <property type="entry name" value="ATP-BINDING CASSETTE SUB-FAMILY B MEMBER 10, MITOCHONDRIAL"/>
    <property type="match status" value="1"/>
</dbReference>
<dbReference type="Gene3D" id="3.40.50.300">
    <property type="entry name" value="P-loop containing nucleotide triphosphate hydrolases"/>
    <property type="match status" value="1"/>
</dbReference>
<evidence type="ECO:0000313" key="14">
    <source>
        <dbReference type="EMBL" id="MFG3818774.1"/>
    </source>
</evidence>
<feature type="transmembrane region" description="Helical" evidence="9">
    <location>
        <begin position="601"/>
        <end position="625"/>
    </location>
</feature>
<evidence type="ECO:0000256" key="7">
    <source>
        <dbReference type="ARBA" id="ARBA00022989"/>
    </source>
</evidence>
<feature type="domain" description="Cyclic nucleotide-binding" evidence="10">
    <location>
        <begin position="19"/>
        <end position="122"/>
    </location>
</feature>
<dbReference type="PANTHER" id="PTHR43394">
    <property type="entry name" value="ATP-DEPENDENT PERMEASE MDL1, MITOCHONDRIAL"/>
    <property type="match status" value="1"/>
</dbReference>
<dbReference type="Gene3D" id="1.20.1560.10">
    <property type="entry name" value="ABC transporter type 1, transmembrane domain"/>
    <property type="match status" value="1"/>
</dbReference>
<evidence type="ECO:0000259" key="11">
    <source>
        <dbReference type="PROSITE" id="PS50893"/>
    </source>
</evidence>